<dbReference type="InterPro" id="IPR002060">
    <property type="entry name" value="Squ/phyt_synthse"/>
</dbReference>
<dbReference type="InterPro" id="IPR008949">
    <property type="entry name" value="Isoprenoid_synthase_dom_sf"/>
</dbReference>
<keyword evidence="3" id="KW-0125">Carotenoid biosynthesis</keyword>
<dbReference type="GO" id="GO:0004311">
    <property type="term" value="F:geranylgeranyl diphosphate synthase activity"/>
    <property type="evidence" value="ECO:0007669"/>
    <property type="project" value="InterPro"/>
</dbReference>
<dbReference type="Gene3D" id="1.10.600.10">
    <property type="entry name" value="Farnesyl Diphosphate Synthase"/>
    <property type="match status" value="1"/>
</dbReference>
<organism evidence="5 6">
    <name type="scientific">Natronosalvus rutilus</name>
    <dbReference type="NCBI Taxonomy" id="2953753"/>
    <lineage>
        <taxon>Archaea</taxon>
        <taxon>Methanobacteriati</taxon>
        <taxon>Methanobacteriota</taxon>
        <taxon>Stenosarchaea group</taxon>
        <taxon>Halobacteria</taxon>
        <taxon>Halobacteriales</taxon>
        <taxon>Natrialbaceae</taxon>
        <taxon>Natronosalvus</taxon>
    </lineage>
</organism>
<dbReference type="InterPro" id="IPR033904">
    <property type="entry name" value="Trans_IPPS_HH"/>
</dbReference>
<dbReference type="RefSeq" id="WP_254159636.1">
    <property type="nucleotide sequence ID" value="NZ_CP100355.1"/>
</dbReference>
<dbReference type="KEGG" id="sawl:NGM29_06550"/>
<proteinExistence type="predicted"/>
<dbReference type="FunFam" id="1.10.600.10:FF:000020">
    <property type="entry name" value="Phytoene synthase"/>
    <property type="match status" value="1"/>
</dbReference>
<evidence type="ECO:0000256" key="4">
    <source>
        <dbReference type="SAM" id="MobiDB-lite"/>
    </source>
</evidence>
<dbReference type="AlphaFoldDB" id="A0A9E7SVX7"/>
<evidence type="ECO:0000256" key="2">
    <source>
        <dbReference type="ARBA" id="ARBA00022679"/>
    </source>
</evidence>
<feature type="compositionally biased region" description="Basic and acidic residues" evidence="4">
    <location>
        <begin position="298"/>
        <end position="319"/>
    </location>
</feature>
<keyword evidence="6" id="KW-1185">Reference proteome</keyword>
<reference evidence="5" key="1">
    <citation type="submission" date="2022-06" db="EMBL/GenBank/DDBJ databases">
        <title>Diverse halophilic archaea isolated from saline environments.</title>
        <authorList>
            <person name="Cui H.-L."/>
        </authorList>
    </citation>
    <scope>NUCLEOTIDE SEQUENCE</scope>
    <source>
        <strain evidence="5">WLHS1</strain>
    </source>
</reference>
<dbReference type="GO" id="GO:0051996">
    <property type="term" value="F:squalene synthase [NAD(P)H] activity"/>
    <property type="evidence" value="ECO:0007669"/>
    <property type="project" value="InterPro"/>
</dbReference>
<gene>
    <name evidence="5" type="ORF">NGM29_06550</name>
</gene>
<dbReference type="GeneID" id="73289690"/>
<sequence length="319" mass="36286">MDQEHVHAGKEIQRRTGKTFYLATRFLPRRVREPTHVLYGFFRIADEVVDDASGVPPERQAARLETLRAQALGDQPTDDPVLIAFSDLRERYGISDAEVNEFVDAMKSDIHTDRYDTYADLEAYMRGSAAAVGVMMTAIMDPEDPEAALPYAIKLGEAFQMTNFLRDVREDVLERDRIYLPLETLEAHGVTEGEVERLELTDSFATAMAEELRRTESLYREGVAGIEYLPEDCQLPVLLAAVLYAEHHALIRARGYDVLTAEPSLSTSRKLWCVLKTRWHWHWNRDPEAVFRRVSAVPRRETGKAGEPDPRPEDGIPTQ</sequence>
<evidence type="ECO:0000256" key="1">
    <source>
        <dbReference type="ARBA" id="ARBA00004684"/>
    </source>
</evidence>
<keyword evidence="2" id="KW-0808">Transferase</keyword>
<dbReference type="InterPro" id="IPR044843">
    <property type="entry name" value="Trans_IPPS_bact-type"/>
</dbReference>
<accession>A0A9E7SVX7</accession>
<evidence type="ECO:0000313" key="6">
    <source>
        <dbReference type="Proteomes" id="UP001056855"/>
    </source>
</evidence>
<feature type="region of interest" description="Disordered" evidence="4">
    <location>
        <begin position="297"/>
        <end position="319"/>
    </location>
</feature>
<dbReference type="Proteomes" id="UP001056855">
    <property type="component" value="Chromosome"/>
</dbReference>
<comment type="pathway">
    <text evidence="1">Carotenoid biosynthesis; phytoene biosynthesis.</text>
</comment>
<evidence type="ECO:0000313" key="5">
    <source>
        <dbReference type="EMBL" id="UTF54910.1"/>
    </source>
</evidence>
<dbReference type="Pfam" id="PF00494">
    <property type="entry name" value="SQS_PSY"/>
    <property type="match status" value="1"/>
</dbReference>
<dbReference type="SFLD" id="SFLDG01212">
    <property type="entry name" value="Phytoene_synthase_like"/>
    <property type="match status" value="1"/>
</dbReference>
<dbReference type="SFLD" id="SFLDG01018">
    <property type="entry name" value="Squalene/Phytoene_Synthase_Lik"/>
    <property type="match status" value="1"/>
</dbReference>
<dbReference type="InterPro" id="IPR019845">
    <property type="entry name" value="Squalene/phytoene_synthase_CS"/>
</dbReference>
<protein>
    <submittedName>
        <fullName evidence="5">Phytoene/squalene synthase family protein</fullName>
    </submittedName>
</protein>
<dbReference type="GO" id="GO:0016117">
    <property type="term" value="P:carotenoid biosynthetic process"/>
    <property type="evidence" value="ECO:0007669"/>
    <property type="project" value="UniProtKB-KW"/>
</dbReference>
<dbReference type="PANTHER" id="PTHR31480">
    <property type="entry name" value="BIFUNCTIONAL LYCOPENE CYCLASE/PHYTOENE SYNTHASE"/>
    <property type="match status" value="1"/>
</dbReference>
<dbReference type="SUPFAM" id="SSF48576">
    <property type="entry name" value="Terpenoid synthases"/>
    <property type="match status" value="1"/>
</dbReference>
<dbReference type="CDD" id="cd00683">
    <property type="entry name" value="Trans_IPPS_HH"/>
    <property type="match status" value="1"/>
</dbReference>
<evidence type="ECO:0000256" key="3">
    <source>
        <dbReference type="ARBA" id="ARBA00022746"/>
    </source>
</evidence>
<dbReference type="PROSITE" id="PS01044">
    <property type="entry name" value="SQUALEN_PHYTOEN_SYN_1"/>
    <property type="match status" value="1"/>
</dbReference>
<name>A0A9E7SVX7_9EURY</name>
<dbReference type="PROSITE" id="PS01045">
    <property type="entry name" value="SQUALEN_PHYTOEN_SYN_2"/>
    <property type="match status" value="1"/>
</dbReference>
<dbReference type="SFLD" id="SFLDS00005">
    <property type="entry name" value="Isoprenoid_Synthase_Type_I"/>
    <property type="match status" value="1"/>
</dbReference>
<dbReference type="EMBL" id="CP100355">
    <property type="protein sequence ID" value="UTF54910.1"/>
    <property type="molecule type" value="Genomic_DNA"/>
</dbReference>